<organism evidence="1 2">
    <name type="scientific">Lophiostoma macrostomum CBS 122681</name>
    <dbReference type="NCBI Taxonomy" id="1314788"/>
    <lineage>
        <taxon>Eukaryota</taxon>
        <taxon>Fungi</taxon>
        <taxon>Dikarya</taxon>
        <taxon>Ascomycota</taxon>
        <taxon>Pezizomycotina</taxon>
        <taxon>Dothideomycetes</taxon>
        <taxon>Pleosporomycetidae</taxon>
        <taxon>Pleosporales</taxon>
        <taxon>Lophiostomataceae</taxon>
        <taxon>Lophiostoma</taxon>
    </lineage>
</organism>
<dbReference type="Proteomes" id="UP000799324">
    <property type="component" value="Unassembled WGS sequence"/>
</dbReference>
<dbReference type="Pfam" id="PF12311">
    <property type="entry name" value="DUF3632"/>
    <property type="match status" value="1"/>
</dbReference>
<gene>
    <name evidence="1" type="ORF">K491DRAFT_195380</name>
</gene>
<dbReference type="OrthoDB" id="3350591at2759"/>
<dbReference type="EMBL" id="MU004307">
    <property type="protein sequence ID" value="KAF2659434.1"/>
    <property type="molecule type" value="Genomic_DNA"/>
</dbReference>
<dbReference type="InterPro" id="IPR053204">
    <property type="entry name" value="Oxopyrrolidines_Biosynth-assoc"/>
</dbReference>
<reference evidence="1" key="1">
    <citation type="journal article" date="2020" name="Stud. Mycol.">
        <title>101 Dothideomycetes genomes: a test case for predicting lifestyles and emergence of pathogens.</title>
        <authorList>
            <person name="Haridas S."/>
            <person name="Albert R."/>
            <person name="Binder M."/>
            <person name="Bloem J."/>
            <person name="Labutti K."/>
            <person name="Salamov A."/>
            <person name="Andreopoulos B."/>
            <person name="Baker S."/>
            <person name="Barry K."/>
            <person name="Bills G."/>
            <person name="Bluhm B."/>
            <person name="Cannon C."/>
            <person name="Castanera R."/>
            <person name="Culley D."/>
            <person name="Daum C."/>
            <person name="Ezra D."/>
            <person name="Gonzalez J."/>
            <person name="Henrissat B."/>
            <person name="Kuo A."/>
            <person name="Liang C."/>
            <person name="Lipzen A."/>
            <person name="Lutzoni F."/>
            <person name="Magnuson J."/>
            <person name="Mondo S."/>
            <person name="Nolan M."/>
            <person name="Ohm R."/>
            <person name="Pangilinan J."/>
            <person name="Park H.-J."/>
            <person name="Ramirez L."/>
            <person name="Alfaro M."/>
            <person name="Sun H."/>
            <person name="Tritt A."/>
            <person name="Yoshinaga Y."/>
            <person name="Zwiers L.-H."/>
            <person name="Turgeon B."/>
            <person name="Goodwin S."/>
            <person name="Spatafora J."/>
            <person name="Crous P."/>
            <person name="Grigoriev I."/>
        </authorList>
    </citation>
    <scope>NUCLEOTIDE SEQUENCE</scope>
    <source>
        <strain evidence="1">CBS 122681</strain>
    </source>
</reference>
<evidence type="ECO:0000313" key="1">
    <source>
        <dbReference type="EMBL" id="KAF2659434.1"/>
    </source>
</evidence>
<evidence type="ECO:0000313" key="2">
    <source>
        <dbReference type="Proteomes" id="UP000799324"/>
    </source>
</evidence>
<dbReference type="PANTHER" id="PTHR38797">
    <property type="entry name" value="NUCLEAR PORE COMPLEX PROTEIN NUP85-RELATED"/>
    <property type="match status" value="1"/>
</dbReference>
<accession>A0A6A6TLG8</accession>
<dbReference type="InterPro" id="IPR022085">
    <property type="entry name" value="OpdG"/>
</dbReference>
<protein>
    <submittedName>
        <fullName evidence="1">Uncharacterized protein</fullName>
    </submittedName>
</protein>
<sequence>MPDKNDAAEREIQEVLSHTPDEAQQIDQIAKIRNYLRPKDTSNVYPLVQEYINEKANLDVVIEKITKPIDDEVAKTGNWEEEVDWWDFWYSVLHSARRISFRTDEGHKKLVDLVKAYKEHPEPTHQGEQGIYERLLYLGIASREFLDNAPGLMAGYTTPELHAFTNLHCLFAHLTREGVREYWIYCIWAMRDALEDQLEDDKPEYRKDISGTAIQKYNAFVPAAAVWVLVLGKALYEREEDRTPTDSNQGNPARGGYYWKGKAEFSKARWELWKQRFGRICEMKELSEETRQIAKETVARMEESENA</sequence>
<dbReference type="AlphaFoldDB" id="A0A6A6TLG8"/>
<proteinExistence type="predicted"/>
<keyword evidence="2" id="KW-1185">Reference proteome</keyword>
<name>A0A6A6TLG8_9PLEO</name>
<dbReference type="PANTHER" id="PTHR38797:SF4">
    <property type="entry name" value="NUCLEAR PORE COMPLEX PROTEIN NUP85"/>
    <property type="match status" value="1"/>
</dbReference>